<protein>
    <submittedName>
        <fullName evidence="5">Chaperonin-60kD, ch60</fullName>
    </submittedName>
</protein>
<dbReference type="SUPFAM" id="SSF54849">
    <property type="entry name" value="GroEL-intermediate domain like"/>
    <property type="match status" value="1"/>
</dbReference>
<dbReference type="PANTHER" id="PTHR45633">
    <property type="entry name" value="60 KDA HEAT SHOCK PROTEIN, MITOCHONDRIAL"/>
    <property type="match status" value="1"/>
</dbReference>
<name>A0A2Z7C575_9LAMI</name>
<dbReference type="InterPro" id="IPR027410">
    <property type="entry name" value="TCP-1-like_intermed_sf"/>
</dbReference>
<evidence type="ECO:0000313" key="5">
    <source>
        <dbReference type="EMBL" id="KZV41972.1"/>
    </source>
</evidence>
<dbReference type="GO" id="GO:0140662">
    <property type="term" value="F:ATP-dependent protein folding chaperone"/>
    <property type="evidence" value="ECO:0007669"/>
    <property type="project" value="InterPro"/>
</dbReference>
<evidence type="ECO:0000256" key="3">
    <source>
        <dbReference type="SAM" id="Coils"/>
    </source>
</evidence>
<keyword evidence="2" id="KW-0143">Chaperone</keyword>
<evidence type="ECO:0000256" key="1">
    <source>
        <dbReference type="ARBA" id="ARBA00006607"/>
    </source>
</evidence>
<organism evidence="5 6">
    <name type="scientific">Dorcoceras hygrometricum</name>
    <dbReference type="NCBI Taxonomy" id="472368"/>
    <lineage>
        <taxon>Eukaryota</taxon>
        <taxon>Viridiplantae</taxon>
        <taxon>Streptophyta</taxon>
        <taxon>Embryophyta</taxon>
        <taxon>Tracheophyta</taxon>
        <taxon>Spermatophyta</taxon>
        <taxon>Magnoliopsida</taxon>
        <taxon>eudicotyledons</taxon>
        <taxon>Gunneridae</taxon>
        <taxon>Pentapetalae</taxon>
        <taxon>asterids</taxon>
        <taxon>lamiids</taxon>
        <taxon>Lamiales</taxon>
        <taxon>Gesneriaceae</taxon>
        <taxon>Didymocarpoideae</taxon>
        <taxon>Trichosporeae</taxon>
        <taxon>Loxocarpinae</taxon>
        <taxon>Dorcoceras</taxon>
    </lineage>
</organism>
<evidence type="ECO:0000313" key="6">
    <source>
        <dbReference type="Proteomes" id="UP000250235"/>
    </source>
</evidence>
<dbReference type="InterPro" id="IPR027409">
    <property type="entry name" value="GroEL-like_apical_dom_sf"/>
</dbReference>
<dbReference type="FunFam" id="3.50.7.10:FF:000001">
    <property type="entry name" value="60 kDa chaperonin"/>
    <property type="match status" value="1"/>
</dbReference>
<dbReference type="AlphaFoldDB" id="A0A2Z7C575"/>
<feature type="compositionally biased region" description="Polar residues" evidence="4">
    <location>
        <begin position="126"/>
        <end position="137"/>
    </location>
</feature>
<keyword evidence="6" id="KW-1185">Reference proteome</keyword>
<dbReference type="OrthoDB" id="200660at2759"/>
<feature type="region of interest" description="Disordered" evidence="4">
    <location>
        <begin position="104"/>
        <end position="137"/>
    </location>
</feature>
<evidence type="ECO:0000256" key="4">
    <source>
        <dbReference type="SAM" id="MobiDB-lite"/>
    </source>
</evidence>
<proteinExistence type="inferred from homology"/>
<dbReference type="Proteomes" id="UP000250235">
    <property type="component" value="Unassembled WGS sequence"/>
</dbReference>
<reference evidence="5 6" key="1">
    <citation type="journal article" date="2015" name="Proc. Natl. Acad. Sci. U.S.A.">
        <title>The resurrection genome of Boea hygrometrica: A blueprint for survival of dehydration.</title>
        <authorList>
            <person name="Xiao L."/>
            <person name="Yang G."/>
            <person name="Zhang L."/>
            <person name="Yang X."/>
            <person name="Zhao S."/>
            <person name="Ji Z."/>
            <person name="Zhou Q."/>
            <person name="Hu M."/>
            <person name="Wang Y."/>
            <person name="Chen M."/>
            <person name="Xu Y."/>
            <person name="Jin H."/>
            <person name="Xiao X."/>
            <person name="Hu G."/>
            <person name="Bao F."/>
            <person name="Hu Y."/>
            <person name="Wan P."/>
            <person name="Li L."/>
            <person name="Deng X."/>
            <person name="Kuang T."/>
            <person name="Xiang C."/>
            <person name="Zhu J.K."/>
            <person name="Oliver M.J."/>
            <person name="He Y."/>
        </authorList>
    </citation>
    <scope>NUCLEOTIDE SEQUENCE [LARGE SCALE GENOMIC DNA]</scope>
    <source>
        <strain evidence="6">cv. XS01</strain>
    </source>
</reference>
<dbReference type="SUPFAM" id="SSF52029">
    <property type="entry name" value="GroEL apical domain-like"/>
    <property type="match status" value="1"/>
</dbReference>
<feature type="coiled-coil region" evidence="3">
    <location>
        <begin position="1"/>
        <end position="28"/>
    </location>
</feature>
<gene>
    <name evidence="5" type="ORF">F511_19018</name>
</gene>
<dbReference type="Pfam" id="PF20168">
    <property type="entry name" value="PDS5"/>
    <property type="match status" value="1"/>
</dbReference>
<accession>A0A2Z7C575</accession>
<sequence>MTTVQRNVDDIRERMESLTKAIAAMAESQTRMEAKQKKLEQWIYNSRGYQRGGEQYSWRKATSPFEALASLRQRDRPVEDRMEEAQNQKGTKGRYDLPLLHLGRNEDVSGPANTSTQAQQSTGQTLINTSGSSQTGGSLREVVVNGKWKQNGKPITAGLDYNGQATSSPSFLTSPNQFVDKFPDQKNDTRLRIFSGNANPALARGTVNGLLEIMPPLSDRKLEERLSASGNALYQPPYSLAELLRLLVRIEELLLKVEQSPAKSMLTAFSPQWDALIAEEFLKHSDGDVKVGVVASCISEITRITAPNAPYDDDKMKEVFHLIVSSFEDGSDTSSSSHHKKAFILETIAEIRSCVIMLEQVANATDEVAGNSMAVDAVVTCLKSRAGMISTAEEIVQVGTISDNGEREIGELIAKVMEKVGKEYVITIQDGKTLFNELEVGEGMKLDRGYISPYVVTNQKNQIYERDDALILIHEKTISSLNGIVKVLALALEGQRPLLIVDEDVESEALALGILNKISTGSKVGAIKASGFGENKKSGVQDLAVLTGGQVLTEELGLYLDEVNFDMLGSCKKVAISKDDTVILDGAGEKKDVEEISEQIRSAIKFKLIVVAVHWKERPPEEDTWEDITAFTAQFSYFNLGDKVALKSGVLLWTKLVMTQTKGLGPSVPVYSRKAQGPSRRGEQYK</sequence>
<dbReference type="Gene3D" id="3.30.260.10">
    <property type="entry name" value="TCP-1-like chaperonin intermediate domain"/>
    <property type="match status" value="1"/>
</dbReference>
<keyword evidence="3" id="KW-0175">Coiled coil</keyword>
<evidence type="ECO:0000256" key="2">
    <source>
        <dbReference type="ARBA" id="ARBA00023186"/>
    </source>
</evidence>
<dbReference type="InterPro" id="IPR001844">
    <property type="entry name" value="Cpn60/GroEL"/>
</dbReference>
<dbReference type="Gene3D" id="3.50.7.10">
    <property type="entry name" value="GroEL"/>
    <property type="match status" value="1"/>
</dbReference>
<comment type="similarity">
    <text evidence="1">Belongs to the chaperonin (HSP60) family.</text>
</comment>
<dbReference type="GO" id="GO:0042026">
    <property type="term" value="P:protein refolding"/>
    <property type="evidence" value="ECO:0007669"/>
    <property type="project" value="InterPro"/>
</dbReference>
<feature type="compositionally biased region" description="Low complexity" evidence="4">
    <location>
        <begin position="114"/>
        <end position="125"/>
    </location>
</feature>
<dbReference type="EMBL" id="KQ999314">
    <property type="protein sequence ID" value="KZV41972.1"/>
    <property type="molecule type" value="Genomic_DNA"/>
</dbReference>